<evidence type="ECO:0000256" key="21">
    <source>
        <dbReference type="ARBA" id="ARBA00031642"/>
    </source>
</evidence>
<evidence type="ECO:0000256" key="18">
    <source>
        <dbReference type="ARBA" id="ARBA00023136"/>
    </source>
</evidence>
<evidence type="ECO:0000256" key="7">
    <source>
        <dbReference type="ARBA" id="ARBA00013107"/>
    </source>
</evidence>
<evidence type="ECO:0000256" key="24">
    <source>
        <dbReference type="ARBA" id="ARBA00043691"/>
    </source>
</evidence>
<keyword evidence="14" id="KW-0378">Hydrolase</keyword>
<evidence type="ECO:0000256" key="2">
    <source>
        <dbReference type="ARBA" id="ARBA00004370"/>
    </source>
</evidence>
<dbReference type="EC" id="3.1.3.62" evidence="6"/>
<evidence type="ECO:0000256" key="9">
    <source>
        <dbReference type="ARBA" id="ARBA00022434"/>
    </source>
</evidence>
<dbReference type="InterPro" id="IPR000560">
    <property type="entry name" value="His_Pase_clade-2"/>
</dbReference>
<dbReference type="GO" id="GO:0003993">
    <property type="term" value="F:acid phosphatase activity"/>
    <property type="evidence" value="ECO:0007669"/>
    <property type="project" value="TreeGrafter"/>
</dbReference>
<sequence length="860" mass="96822">MLLKAAPAFSLLNTRGDSFGPLFSSASSLSNNNLAVSPSILRPKTGSGFLVCASKGATNKSLTGVVFKPFEEVKKELNLVPTLPHVSLARQKFTDESEAAINQQINVEYNVSYVYHAMFAYFDRDNVALKGLAKFFKESSVEEREHAEKLMEYQNKRGGKVKLHSILMPLSEFDHTEKGDALYAMELALCLEKLTNEKLLNLHSVADRNNDVQLADFVESEFLAEQVESIKKISEYVAQLRREHGTSTRCSSVGKKRLHNDEAILLSDRTRAKPSFLEIEGGSKFMMGMSRLTVRNLYSYQFKRSRLHLERELFGPTAFIFKYDVVKDIVKASANSTPDGCTPIHLNLVIMGMILHLLSRKNLNFPSVSEDDSPDSGLPTKVRKKALIVVSELLKFVELEHARHGTRSPTKKRMRELDMLASHLEELIKDAEEQNLSLEKVPSWLRGWKSPWRGKLKGGELIRNGEEEMYNLGIRIRERFPELFEEEYHPDVYPIKASQIPRASASAVAFGMGLLSEKGSLGPARQRAFAVTSESRASDVILRFHDCCGNYKPMFSAQSCYDAVNFLSELHVWVQVFRKRQEPAVDKLKEPVLDEITSALVSRYGLNFTRQDVAMLWFLCKQEASVLDITDQACGLFSPYEVALLEWTDDLEMFILKGYGNSINYRMGVPLLEDVVQSMEQAIKAKEEKHAPGSYEKARLRFAHAETVVPFSCLLGLFLDGSEFQKIQREEPLELPPKPPQSRNWRGSTVAPFAGNNMLVLHSCPANSESKYFVQGCGSDFCPFEEFKEKIVAPHLKHDYNSLCTVHLEAPEQKPVAKSSILCRNKGSYAGKAEESSFALGDQQGTGFIVRVSFVLEHGY</sequence>
<comment type="function">
    <text evidence="19">Stores iron in a soluble, non-toxic, readily available form. Important for iron homeostasis. Has ferroxidase activity. Iron is taken up in the ferrous form and deposited as ferric hydroxides after oxidation.</text>
</comment>
<comment type="catalytic activity">
    <reaction evidence="22">
        <text>1D-myo-inositol 1,2,5,6-tetrakisphosphate + H2O = 1D-myo-inositol 1,2,6-trisphosphate + phosphate</text>
        <dbReference type="Rhea" id="RHEA:77119"/>
        <dbReference type="ChEBI" id="CHEBI:15377"/>
        <dbReference type="ChEBI" id="CHEBI:43474"/>
        <dbReference type="ChEBI" id="CHEBI:195535"/>
        <dbReference type="ChEBI" id="CHEBI:195537"/>
        <dbReference type="EC" id="3.1.3.62"/>
    </reaction>
    <physiologicalReaction direction="left-to-right" evidence="22">
        <dbReference type="Rhea" id="RHEA:77120"/>
    </physiologicalReaction>
</comment>
<comment type="subcellular location">
    <subcellularLocation>
        <location evidence="2">Membrane</location>
    </subcellularLocation>
    <subcellularLocation>
        <location evidence="1">Plastid</location>
        <location evidence="1">Chloroplast</location>
    </subcellularLocation>
</comment>
<evidence type="ECO:0000256" key="20">
    <source>
        <dbReference type="ARBA" id="ARBA00026060"/>
    </source>
</evidence>
<dbReference type="CDD" id="cd01056">
    <property type="entry name" value="Euk_Ferritin"/>
    <property type="match status" value="1"/>
</dbReference>
<dbReference type="Gene3D" id="1.20.1260.10">
    <property type="match status" value="1"/>
</dbReference>
<dbReference type="GO" id="GO:0052745">
    <property type="term" value="F:inositol phosphate phosphatase activity"/>
    <property type="evidence" value="ECO:0007669"/>
    <property type="project" value="TreeGrafter"/>
</dbReference>
<dbReference type="GO" id="GO:0006879">
    <property type="term" value="P:intracellular iron ion homeostasis"/>
    <property type="evidence" value="ECO:0007669"/>
    <property type="project" value="UniProtKB-KW"/>
</dbReference>
<keyword evidence="10" id="KW-0150">Chloroplast</keyword>
<comment type="caution">
    <text evidence="29">The sequence shown here is derived from an EMBL/GenBank/DDBJ whole genome shotgun (WGS) entry which is preliminary data.</text>
</comment>
<evidence type="ECO:0000256" key="13">
    <source>
        <dbReference type="ARBA" id="ARBA00022729"/>
    </source>
</evidence>
<evidence type="ECO:0000256" key="8">
    <source>
        <dbReference type="ARBA" id="ARBA00018097"/>
    </source>
</evidence>
<dbReference type="CDD" id="cd07061">
    <property type="entry name" value="HP_HAP_like"/>
    <property type="match status" value="1"/>
</dbReference>
<dbReference type="Proteomes" id="UP001164929">
    <property type="component" value="Chromosome 8"/>
</dbReference>
<name>A0AAD6MKV1_9ROSI</name>
<protein>
    <recommendedName>
        <fullName evidence="8">Multiple inositol polyphosphate phosphatase 1</fullName>
        <ecNumber evidence="7">1.16.3.1</ecNumber>
        <ecNumber evidence="6">3.1.3.62</ecNumber>
        <ecNumber evidence="5">3.1.3.80</ecNumber>
    </recommendedName>
    <alternativeName>
        <fullName evidence="21">2,3-bisphosphoglycerate 3-phosphatase</fullName>
    </alternativeName>
</protein>
<evidence type="ECO:0000256" key="26">
    <source>
        <dbReference type="ARBA" id="ARBA00047990"/>
    </source>
</evidence>
<evidence type="ECO:0000256" key="3">
    <source>
        <dbReference type="ARBA" id="ARBA00007513"/>
    </source>
</evidence>
<gene>
    <name evidence="29" type="ORF">NC653_020576</name>
</gene>
<dbReference type="SUPFAM" id="SSF53254">
    <property type="entry name" value="Phosphoglycerate mutase-like"/>
    <property type="match status" value="1"/>
</dbReference>
<comment type="subunit">
    <text evidence="20">Oligomer of 24 subunits. There are two types of subunits: L (light) chain and H (heavy) chain. The major chain can be light or heavy, depending on the species and tissue type. The functional molecule forms a roughly spherical shell with a diameter of 12 nm and contains a central cavity into which the insoluble mineral iron core is deposited.</text>
</comment>
<organism evidence="29 30">
    <name type="scientific">Populus alba x Populus x berolinensis</name>
    <dbReference type="NCBI Taxonomy" id="444605"/>
    <lineage>
        <taxon>Eukaryota</taxon>
        <taxon>Viridiplantae</taxon>
        <taxon>Streptophyta</taxon>
        <taxon>Embryophyta</taxon>
        <taxon>Tracheophyta</taxon>
        <taxon>Spermatophyta</taxon>
        <taxon>Magnoliopsida</taxon>
        <taxon>eudicotyledons</taxon>
        <taxon>Gunneridae</taxon>
        <taxon>Pentapetalae</taxon>
        <taxon>rosids</taxon>
        <taxon>fabids</taxon>
        <taxon>Malpighiales</taxon>
        <taxon>Salicaceae</taxon>
        <taxon>Saliceae</taxon>
        <taxon>Populus</taxon>
    </lineage>
</organism>
<keyword evidence="11" id="KW-0934">Plastid</keyword>
<dbReference type="SUPFAM" id="SSF47240">
    <property type="entry name" value="Ferritin-like"/>
    <property type="match status" value="1"/>
</dbReference>
<evidence type="ECO:0000256" key="12">
    <source>
        <dbReference type="ARBA" id="ARBA00022723"/>
    </source>
</evidence>
<dbReference type="PROSITE" id="PS50905">
    <property type="entry name" value="FERRITIN_LIKE"/>
    <property type="match status" value="1"/>
</dbReference>
<keyword evidence="27" id="KW-0175">Coiled coil</keyword>
<evidence type="ECO:0000256" key="5">
    <source>
        <dbReference type="ARBA" id="ARBA00012976"/>
    </source>
</evidence>
<evidence type="ECO:0000256" key="4">
    <source>
        <dbReference type="ARBA" id="ARBA00008422"/>
    </source>
</evidence>
<proteinExistence type="inferred from homology"/>
<reference evidence="29" key="1">
    <citation type="journal article" date="2023" name="Mol. Ecol. Resour.">
        <title>Chromosome-level genome assembly of a triploid poplar Populus alba 'Berolinensis'.</title>
        <authorList>
            <person name="Chen S."/>
            <person name="Yu Y."/>
            <person name="Wang X."/>
            <person name="Wang S."/>
            <person name="Zhang T."/>
            <person name="Zhou Y."/>
            <person name="He R."/>
            <person name="Meng N."/>
            <person name="Wang Y."/>
            <person name="Liu W."/>
            <person name="Liu Z."/>
            <person name="Liu J."/>
            <person name="Guo Q."/>
            <person name="Huang H."/>
            <person name="Sederoff R.R."/>
            <person name="Wang G."/>
            <person name="Qu G."/>
            <person name="Chen S."/>
        </authorList>
    </citation>
    <scope>NUCLEOTIDE SEQUENCE</scope>
    <source>
        <strain evidence="29">SC-2020</strain>
    </source>
</reference>
<feature type="domain" description="Ferritin-like diiron" evidence="28">
    <location>
        <begin position="91"/>
        <end position="244"/>
    </location>
</feature>
<dbReference type="InterPro" id="IPR012347">
    <property type="entry name" value="Ferritin-like"/>
</dbReference>
<dbReference type="AlphaFoldDB" id="A0AAD6MKV1"/>
<dbReference type="GO" id="GO:0006979">
    <property type="term" value="P:response to oxidative stress"/>
    <property type="evidence" value="ECO:0007669"/>
    <property type="project" value="UniProtKB-ARBA"/>
</dbReference>
<dbReference type="EMBL" id="JAQIZT010000008">
    <property type="protein sequence ID" value="KAJ6987363.1"/>
    <property type="molecule type" value="Genomic_DNA"/>
</dbReference>
<evidence type="ECO:0000256" key="27">
    <source>
        <dbReference type="SAM" id="Coils"/>
    </source>
</evidence>
<dbReference type="InterPro" id="IPR029033">
    <property type="entry name" value="His_PPase_superfam"/>
</dbReference>
<evidence type="ECO:0000256" key="1">
    <source>
        <dbReference type="ARBA" id="ARBA00004229"/>
    </source>
</evidence>
<dbReference type="InterPro" id="IPR009078">
    <property type="entry name" value="Ferritin-like_SF"/>
</dbReference>
<feature type="coiled-coil region" evidence="27">
    <location>
        <begin position="414"/>
        <end position="441"/>
    </location>
</feature>
<dbReference type="GO" id="GO:0034417">
    <property type="term" value="F:bisphosphoglycerate 3-phosphatase activity"/>
    <property type="evidence" value="ECO:0007669"/>
    <property type="project" value="UniProtKB-EC"/>
</dbReference>
<comment type="similarity">
    <text evidence="3">Belongs to the ferritin family.</text>
</comment>
<dbReference type="FunFam" id="1.20.1260.10:FF:000006">
    <property type="entry name" value="Ferritin"/>
    <property type="match status" value="1"/>
</dbReference>
<dbReference type="InterPro" id="IPR014034">
    <property type="entry name" value="Ferritin_CS"/>
</dbReference>
<evidence type="ECO:0000259" key="28">
    <source>
        <dbReference type="PROSITE" id="PS50905"/>
    </source>
</evidence>
<dbReference type="GO" id="GO:0004322">
    <property type="term" value="F:ferroxidase activity"/>
    <property type="evidence" value="ECO:0007669"/>
    <property type="project" value="UniProtKB-EC"/>
</dbReference>
<evidence type="ECO:0000256" key="6">
    <source>
        <dbReference type="ARBA" id="ARBA00013040"/>
    </source>
</evidence>
<accession>A0AAD6MKV1</accession>
<dbReference type="GO" id="GO:0008199">
    <property type="term" value="F:ferric iron binding"/>
    <property type="evidence" value="ECO:0007669"/>
    <property type="project" value="InterPro"/>
</dbReference>
<comment type="catalytic activity">
    <reaction evidence="26">
        <text>4 Fe(2+) + O2 + 4 H(+) = 4 Fe(3+) + 2 H2O</text>
        <dbReference type="Rhea" id="RHEA:11148"/>
        <dbReference type="ChEBI" id="CHEBI:15377"/>
        <dbReference type="ChEBI" id="CHEBI:15378"/>
        <dbReference type="ChEBI" id="CHEBI:15379"/>
        <dbReference type="ChEBI" id="CHEBI:29033"/>
        <dbReference type="ChEBI" id="CHEBI:29034"/>
        <dbReference type="EC" id="1.16.3.1"/>
    </reaction>
</comment>
<evidence type="ECO:0000256" key="19">
    <source>
        <dbReference type="ARBA" id="ARBA00025111"/>
    </source>
</evidence>
<dbReference type="Pfam" id="PF00328">
    <property type="entry name" value="His_Phos_2"/>
    <property type="match status" value="1"/>
</dbReference>
<evidence type="ECO:0000256" key="15">
    <source>
        <dbReference type="ARBA" id="ARBA00022946"/>
    </source>
</evidence>
<dbReference type="Gene3D" id="3.40.50.1240">
    <property type="entry name" value="Phosphoglycerate mutase-like"/>
    <property type="match status" value="1"/>
</dbReference>
<evidence type="ECO:0000256" key="25">
    <source>
        <dbReference type="ARBA" id="ARBA00043832"/>
    </source>
</evidence>
<dbReference type="PANTHER" id="PTHR20963:SF8">
    <property type="entry name" value="MULTIPLE INOSITOL POLYPHOSPHATE PHOSPHATASE 1"/>
    <property type="match status" value="1"/>
</dbReference>
<evidence type="ECO:0000313" key="29">
    <source>
        <dbReference type="EMBL" id="KAJ6987363.1"/>
    </source>
</evidence>
<keyword evidence="9" id="KW-0409">Iron storage</keyword>
<dbReference type="EC" id="3.1.3.80" evidence="5"/>
<comment type="catalytic activity">
    <reaction evidence="24">
        <text>1D-myo-inositol hexakisphosphate + H2O = 1D-myo-inositol 1,2,4,5,6-pentakisphosphate + phosphate</text>
        <dbReference type="Rhea" id="RHEA:16989"/>
        <dbReference type="ChEBI" id="CHEBI:15377"/>
        <dbReference type="ChEBI" id="CHEBI:43474"/>
        <dbReference type="ChEBI" id="CHEBI:57798"/>
        <dbReference type="ChEBI" id="CHEBI:58130"/>
        <dbReference type="EC" id="3.1.3.62"/>
    </reaction>
    <physiologicalReaction direction="left-to-right" evidence="24">
        <dbReference type="Rhea" id="RHEA:16990"/>
    </physiologicalReaction>
</comment>
<comment type="catalytic activity">
    <reaction evidence="23">
        <text>1D-myo-inositol 1,2,4,5,6-pentakisphosphate + H2O = 1D-myo-inositol 1,2,5,6-tetrakisphosphate + phosphate</text>
        <dbReference type="Rhea" id="RHEA:77115"/>
        <dbReference type="ChEBI" id="CHEBI:15377"/>
        <dbReference type="ChEBI" id="CHEBI:43474"/>
        <dbReference type="ChEBI" id="CHEBI:57798"/>
        <dbReference type="ChEBI" id="CHEBI:195535"/>
        <dbReference type="EC" id="3.1.3.62"/>
    </reaction>
    <physiologicalReaction direction="left-to-right" evidence="23">
        <dbReference type="Rhea" id="RHEA:77116"/>
    </physiologicalReaction>
</comment>
<dbReference type="EC" id="1.16.3.1" evidence="7"/>
<dbReference type="GO" id="GO:0016020">
    <property type="term" value="C:membrane"/>
    <property type="evidence" value="ECO:0007669"/>
    <property type="project" value="UniProtKB-SubCell"/>
</dbReference>
<evidence type="ECO:0000256" key="16">
    <source>
        <dbReference type="ARBA" id="ARBA00023002"/>
    </source>
</evidence>
<evidence type="ECO:0000256" key="14">
    <source>
        <dbReference type="ARBA" id="ARBA00022801"/>
    </source>
</evidence>
<evidence type="ECO:0000256" key="23">
    <source>
        <dbReference type="ARBA" id="ARBA00043671"/>
    </source>
</evidence>
<dbReference type="InterPro" id="IPR009040">
    <property type="entry name" value="Ferritin-like_diiron"/>
</dbReference>
<keyword evidence="18" id="KW-0472">Membrane</keyword>
<keyword evidence="13" id="KW-0732">Signal</keyword>
<keyword evidence="17" id="KW-0408">Iron</keyword>
<evidence type="ECO:0000256" key="10">
    <source>
        <dbReference type="ARBA" id="ARBA00022528"/>
    </source>
</evidence>
<keyword evidence="30" id="KW-1185">Reference proteome</keyword>
<dbReference type="PANTHER" id="PTHR20963">
    <property type="entry name" value="MULTIPLE INOSITOL POLYPHOSPHATE PHOSPHATASE-RELATED"/>
    <property type="match status" value="1"/>
</dbReference>
<evidence type="ECO:0000313" key="30">
    <source>
        <dbReference type="Proteomes" id="UP001164929"/>
    </source>
</evidence>
<dbReference type="PROSITE" id="PS00204">
    <property type="entry name" value="FERRITIN_2"/>
    <property type="match status" value="1"/>
</dbReference>
<keyword evidence="16" id="KW-0560">Oxidoreductase</keyword>
<dbReference type="FunFam" id="3.40.50.1240:FF:000017">
    <property type="entry name" value="Histidine acid phosphatase family protein"/>
    <property type="match status" value="1"/>
</dbReference>
<evidence type="ECO:0000256" key="17">
    <source>
        <dbReference type="ARBA" id="ARBA00023004"/>
    </source>
</evidence>
<evidence type="ECO:0000256" key="22">
    <source>
        <dbReference type="ARBA" id="ARBA00043668"/>
    </source>
</evidence>
<evidence type="ECO:0000256" key="11">
    <source>
        <dbReference type="ARBA" id="ARBA00022640"/>
    </source>
</evidence>
<comment type="catalytic activity">
    <reaction evidence="25">
        <text>(2R)-2,3-bisphosphoglycerate + H2O = (2R)-2-phosphoglycerate + phosphate</text>
        <dbReference type="Rhea" id="RHEA:27381"/>
        <dbReference type="ChEBI" id="CHEBI:15377"/>
        <dbReference type="ChEBI" id="CHEBI:43474"/>
        <dbReference type="ChEBI" id="CHEBI:58248"/>
        <dbReference type="ChEBI" id="CHEBI:58289"/>
        <dbReference type="EC" id="3.1.3.80"/>
    </reaction>
    <physiologicalReaction direction="left-to-right" evidence="25">
        <dbReference type="Rhea" id="RHEA:27382"/>
    </physiologicalReaction>
</comment>
<keyword evidence="15" id="KW-0809">Transit peptide</keyword>
<dbReference type="GO" id="GO:0009507">
    <property type="term" value="C:chloroplast"/>
    <property type="evidence" value="ECO:0007669"/>
    <property type="project" value="UniProtKB-SubCell"/>
</dbReference>
<dbReference type="Pfam" id="PF00210">
    <property type="entry name" value="Ferritin"/>
    <property type="match status" value="1"/>
</dbReference>
<keyword evidence="12" id="KW-0479">Metal-binding</keyword>
<comment type="similarity">
    <text evidence="4">Belongs to the histidine acid phosphatase family. MINPP1 subfamily.</text>
</comment>
<dbReference type="InterPro" id="IPR008331">
    <property type="entry name" value="Ferritin_DPS_dom"/>
</dbReference>